<evidence type="ECO:0000313" key="2">
    <source>
        <dbReference type="Proteomes" id="UP001149140"/>
    </source>
</evidence>
<organism evidence="1 2">
    <name type="scientific">Solirubrobacter ginsenosidimutans</name>
    <dbReference type="NCBI Taxonomy" id="490573"/>
    <lineage>
        <taxon>Bacteria</taxon>
        <taxon>Bacillati</taxon>
        <taxon>Actinomycetota</taxon>
        <taxon>Thermoleophilia</taxon>
        <taxon>Solirubrobacterales</taxon>
        <taxon>Solirubrobacteraceae</taxon>
        <taxon>Solirubrobacter</taxon>
    </lineage>
</organism>
<keyword evidence="2" id="KW-1185">Reference proteome</keyword>
<dbReference type="EMBL" id="JAPDOD010000023">
    <property type="protein sequence ID" value="MDA0163136.1"/>
    <property type="molecule type" value="Genomic_DNA"/>
</dbReference>
<name>A0A9X3MWV6_9ACTN</name>
<dbReference type="Proteomes" id="UP001149140">
    <property type="component" value="Unassembled WGS sequence"/>
</dbReference>
<accession>A0A9X3MWV6</accession>
<dbReference type="AlphaFoldDB" id="A0A9X3MWV6"/>
<proteinExistence type="predicted"/>
<evidence type="ECO:0000313" key="1">
    <source>
        <dbReference type="EMBL" id="MDA0163136.1"/>
    </source>
</evidence>
<reference evidence="1" key="1">
    <citation type="submission" date="2022-10" db="EMBL/GenBank/DDBJ databases">
        <title>The WGS of Solirubrobacter ginsenosidimutans DSM 21036.</title>
        <authorList>
            <person name="Jiang Z."/>
        </authorList>
    </citation>
    <scope>NUCLEOTIDE SEQUENCE</scope>
    <source>
        <strain evidence="1">DSM 21036</strain>
    </source>
</reference>
<protein>
    <submittedName>
        <fullName evidence="1">Uncharacterized protein</fullName>
    </submittedName>
</protein>
<dbReference type="RefSeq" id="WP_270042379.1">
    <property type="nucleotide sequence ID" value="NZ_JAPDOD010000023.1"/>
</dbReference>
<gene>
    <name evidence="1" type="ORF">OM076_22875</name>
</gene>
<comment type="caution">
    <text evidence="1">The sequence shown here is derived from an EMBL/GenBank/DDBJ whole genome shotgun (WGS) entry which is preliminary data.</text>
</comment>
<sequence>MTYEELLTLLLGWTGRRVQVAIVVGEPLVTIAILDGLLAGGEKLSDGGVDAVAVAFADATAGFLITAALLDGAGWDERDRATLVVRMGPVTLWIALEADQADIPPFERTSISTNPAAGPRA</sequence>